<evidence type="ECO:0000313" key="8">
    <source>
        <dbReference type="EMBL" id="MBR7677008.1"/>
    </source>
</evidence>
<dbReference type="InterPro" id="IPR014284">
    <property type="entry name" value="RNA_pol_sigma-70_dom"/>
</dbReference>
<sequence length="330" mass="35877">MSASRPARNPVRAHVRGSSVPFPRGCHDDLVTADDAAAVDLFEEHRAVLEGVAYRMLGRVADAEDVVQEAWLRWSAADRSAVREPRAYLVRVTTRLAIDRLRQVQARRETYVGSWLPEPLPTDTSSFATRTAPEGASRAVLTESVSLAMLVVLESLTPLERAVFVLREAFGFPFAEIAAALDRGEPAVRQLATRARQHVEERRPRFEVDPAQQRDVTERFLAAATGGDLDGLLALLAPDVRLVSDAGGKAKAPVRIITSADKVGRFLAAIGPQGEEYVSVFIEVNGGPALLLHQDGRPYAVFVLDVVDGVVHSVYLLANPDKIAHLPVTG</sequence>
<dbReference type="NCBIfam" id="NF007214">
    <property type="entry name" value="PRK09636.1"/>
    <property type="match status" value="1"/>
</dbReference>
<evidence type="ECO:0000256" key="3">
    <source>
        <dbReference type="ARBA" id="ARBA00023015"/>
    </source>
</evidence>
<dbReference type="PANTHER" id="PTHR30173:SF36">
    <property type="entry name" value="ECF RNA POLYMERASE SIGMA FACTOR SIGJ"/>
    <property type="match status" value="1"/>
</dbReference>
<organism evidence="8 9">
    <name type="scientific">Streptomyces daliensis</name>
    <dbReference type="NCBI Taxonomy" id="299421"/>
    <lineage>
        <taxon>Bacteria</taxon>
        <taxon>Bacillati</taxon>
        <taxon>Actinomycetota</taxon>
        <taxon>Actinomycetes</taxon>
        <taxon>Kitasatosporales</taxon>
        <taxon>Streptomycetaceae</taxon>
        <taxon>Streptomyces</taxon>
    </lineage>
</organism>
<evidence type="ECO:0000256" key="1">
    <source>
        <dbReference type="ARBA" id="ARBA00010641"/>
    </source>
</evidence>
<dbReference type="InterPro" id="IPR032710">
    <property type="entry name" value="NTF2-like_dom_sf"/>
</dbReference>
<evidence type="ECO:0000259" key="7">
    <source>
        <dbReference type="Pfam" id="PF08281"/>
    </source>
</evidence>
<feature type="domain" description="RNA polymerase sigma factor 70 region 4 type 2" evidence="7">
    <location>
        <begin position="148"/>
        <end position="198"/>
    </location>
</feature>
<dbReference type="InterPro" id="IPR052704">
    <property type="entry name" value="ECF_Sigma-70_Domain"/>
</dbReference>
<accession>A0A8T4IZI8</accession>
<evidence type="ECO:0000259" key="6">
    <source>
        <dbReference type="Pfam" id="PF04542"/>
    </source>
</evidence>
<dbReference type="SUPFAM" id="SSF54427">
    <property type="entry name" value="NTF2-like"/>
    <property type="match status" value="1"/>
</dbReference>
<dbReference type="GO" id="GO:0006352">
    <property type="term" value="P:DNA-templated transcription initiation"/>
    <property type="evidence" value="ECO:0007669"/>
    <property type="project" value="InterPro"/>
</dbReference>
<dbReference type="SUPFAM" id="SSF88659">
    <property type="entry name" value="Sigma3 and sigma4 domains of RNA polymerase sigma factors"/>
    <property type="match status" value="1"/>
</dbReference>
<gene>
    <name evidence="8" type="primary">sigJ</name>
    <name evidence="8" type="ORF">KDA82_29210</name>
</gene>
<feature type="domain" description="RNA polymerase sigma-70 region 2" evidence="6">
    <location>
        <begin position="41"/>
        <end position="105"/>
    </location>
</feature>
<dbReference type="Pfam" id="PF08281">
    <property type="entry name" value="Sigma70_r4_2"/>
    <property type="match status" value="1"/>
</dbReference>
<evidence type="ECO:0000313" key="9">
    <source>
        <dbReference type="Proteomes" id="UP000675554"/>
    </source>
</evidence>
<dbReference type="InterPro" id="IPR013324">
    <property type="entry name" value="RNA_pol_sigma_r3/r4-like"/>
</dbReference>
<proteinExistence type="inferred from homology"/>
<evidence type="ECO:0000256" key="2">
    <source>
        <dbReference type="ARBA" id="ARBA00011344"/>
    </source>
</evidence>
<dbReference type="GO" id="GO:0003677">
    <property type="term" value="F:DNA binding"/>
    <property type="evidence" value="ECO:0007669"/>
    <property type="project" value="InterPro"/>
</dbReference>
<dbReference type="Pfam" id="PF04542">
    <property type="entry name" value="Sigma70_r2"/>
    <property type="match status" value="1"/>
</dbReference>
<dbReference type="InterPro" id="IPR007627">
    <property type="entry name" value="RNA_pol_sigma70_r2"/>
</dbReference>
<evidence type="ECO:0000256" key="5">
    <source>
        <dbReference type="ARBA" id="ARBA00023163"/>
    </source>
</evidence>
<keyword evidence="9" id="KW-1185">Reference proteome</keyword>
<reference evidence="8" key="1">
    <citation type="submission" date="2021-04" db="EMBL/GenBank/DDBJ databases">
        <title>Sequencing of actinobacteria type strains.</title>
        <authorList>
            <person name="Nguyen G.-S."/>
            <person name="Wentzel A."/>
        </authorList>
    </citation>
    <scope>NUCLEOTIDE SEQUENCE</scope>
    <source>
        <strain evidence="8">DSM 42095</strain>
    </source>
</reference>
<dbReference type="InterPro" id="IPR013325">
    <property type="entry name" value="RNA_pol_sigma_r2"/>
</dbReference>
<dbReference type="EMBL" id="JAGSMN010000801">
    <property type="protein sequence ID" value="MBR7677008.1"/>
    <property type="molecule type" value="Genomic_DNA"/>
</dbReference>
<dbReference type="Gene3D" id="3.10.450.50">
    <property type="match status" value="1"/>
</dbReference>
<dbReference type="PANTHER" id="PTHR30173">
    <property type="entry name" value="SIGMA 19 FACTOR"/>
    <property type="match status" value="1"/>
</dbReference>
<evidence type="ECO:0000256" key="4">
    <source>
        <dbReference type="ARBA" id="ARBA00023082"/>
    </source>
</evidence>
<dbReference type="Proteomes" id="UP000675554">
    <property type="component" value="Unassembled WGS sequence"/>
</dbReference>
<comment type="caution">
    <text evidence="8">The sequence shown here is derived from an EMBL/GenBank/DDBJ whole genome shotgun (WGS) entry which is preliminary data.</text>
</comment>
<comment type="similarity">
    <text evidence="1">Belongs to the sigma-70 factor family. ECF subfamily.</text>
</comment>
<dbReference type="Gene3D" id="1.10.1740.10">
    <property type="match status" value="1"/>
</dbReference>
<dbReference type="Gene3D" id="1.10.10.10">
    <property type="entry name" value="Winged helix-like DNA-binding domain superfamily/Winged helix DNA-binding domain"/>
    <property type="match status" value="1"/>
</dbReference>
<dbReference type="InterPro" id="IPR013249">
    <property type="entry name" value="RNA_pol_sigma70_r4_t2"/>
</dbReference>
<keyword evidence="3" id="KW-0805">Transcription regulation</keyword>
<dbReference type="GO" id="GO:0016987">
    <property type="term" value="F:sigma factor activity"/>
    <property type="evidence" value="ECO:0007669"/>
    <property type="project" value="UniProtKB-KW"/>
</dbReference>
<keyword evidence="5" id="KW-0804">Transcription</keyword>
<dbReference type="AlphaFoldDB" id="A0A8T4IZI8"/>
<protein>
    <submittedName>
        <fullName evidence="8">RNA polymerase sigma factor SigJ</fullName>
    </submittedName>
</protein>
<comment type="subunit">
    <text evidence="2">Interacts transiently with the RNA polymerase catalytic core formed by RpoA, RpoB, RpoC and RpoZ (2 alpha, 1 beta, 1 beta' and 1 omega subunit) to form the RNA polymerase holoenzyme that can initiate transcription.</text>
</comment>
<dbReference type="NCBIfam" id="TIGR02937">
    <property type="entry name" value="sigma70-ECF"/>
    <property type="match status" value="1"/>
</dbReference>
<keyword evidence="4" id="KW-0731">Sigma factor</keyword>
<name>A0A8T4IZI8_9ACTN</name>
<dbReference type="SUPFAM" id="SSF88946">
    <property type="entry name" value="Sigma2 domain of RNA polymerase sigma factors"/>
    <property type="match status" value="1"/>
</dbReference>
<dbReference type="InterPro" id="IPR036388">
    <property type="entry name" value="WH-like_DNA-bd_sf"/>
</dbReference>